<dbReference type="PANTHER" id="PTHR31088">
    <property type="entry name" value="MEMBRANE-ASSOCIATED PROTEIN VIPP1, CHLOROPLASTIC"/>
    <property type="match status" value="1"/>
</dbReference>
<protein>
    <submittedName>
        <fullName evidence="3">Phage shock protein PspA</fullName>
    </submittedName>
</protein>
<evidence type="ECO:0000256" key="2">
    <source>
        <dbReference type="SAM" id="Coils"/>
    </source>
</evidence>
<feature type="coiled-coil region" evidence="2">
    <location>
        <begin position="33"/>
        <end position="135"/>
    </location>
</feature>
<dbReference type="RefSeq" id="WP_319615063.1">
    <property type="nucleotide sequence ID" value="NZ_JAWXYB010000018.1"/>
</dbReference>
<dbReference type="AlphaFoldDB" id="A0AAW9DU34"/>
<comment type="caution">
    <text evidence="3">The sequence shown here is derived from an EMBL/GenBank/DDBJ whole genome shotgun (WGS) entry which is preliminary data.</text>
</comment>
<evidence type="ECO:0000313" key="3">
    <source>
        <dbReference type="EMBL" id="MDX5932220.1"/>
    </source>
</evidence>
<keyword evidence="4" id="KW-1185">Reference proteome</keyword>
<dbReference type="NCBIfam" id="TIGR02977">
    <property type="entry name" value="phageshock_pspA"/>
    <property type="match status" value="1"/>
</dbReference>
<dbReference type="GO" id="GO:0009271">
    <property type="term" value="P:phage shock"/>
    <property type="evidence" value="ECO:0007669"/>
    <property type="project" value="TreeGrafter"/>
</dbReference>
<dbReference type="InterPro" id="IPR014319">
    <property type="entry name" value="Phageshock_PspA"/>
</dbReference>
<organism evidence="3 4">
    <name type="scientific">Acidiphilium acidophilum</name>
    <name type="common">Thiobacillus acidophilus</name>
    <dbReference type="NCBI Taxonomy" id="76588"/>
    <lineage>
        <taxon>Bacteria</taxon>
        <taxon>Pseudomonadati</taxon>
        <taxon>Pseudomonadota</taxon>
        <taxon>Alphaproteobacteria</taxon>
        <taxon>Acetobacterales</taxon>
        <taxon>Acidocellaceae</taxon>
        <taxon>Acidiphilium</taxon>
    </lineage>
</organism>
<gene>
    <name evidence="3" type="primary">pspA</name>
    <name evidence="3" type="ORF">SIL87_15795</name>
</gene>
<dbReference type="EMBL" id="JAWXYB010000018">
    <property type="protein sequence ID" value="MDX5932220.1"/>
    <property type="molecule type" value="Genomic_DNA"/>
</dbReference>
<sequence length="227" mass="25683">MGIFSRLSDIVNSNLNALLDRAEDPQKVIRLVIQEMEDTLVEVRSAAVRLIAERREGERRIVALTRDRDEWQRKAEFAVQRGREDLAKAALLAKSRAAQAIAEAQTQIDAVQAAIAQQNEDVGKLQAKLDDAKSREKAILLRQQNATTRLKVKQSLYDERVTDAFSRFEQVERNLDMMEGRAEAYDLGRRPAEPSVAEEFAALEANDQVERELAELKSRIKPEEKAA</sequence>
<comment type="similarity">
    <text evidence="1">Belongs to the PspA/Vipp/IM30 family.</text>
</comment>
<dbReference type="Proteomes" id="UP001279553">
    <property type="component" value="Unassembled WGS sequence"/>
</dbReference>
<proteinExistence type="inferred from homology"/>
<name>A0AAW9DU34_ACIAO</name>
<evidence type="ECO:0000256" key="1">
    <source>
        <dbReference type="ARBA" id="ARBA00043985"/>
    </source>
</evidence>
<accession>A0AAW9DU34</accession>
<reference evidence="3 4" key="1">
    <citation type="submission" date="2023-11" db="EMBL/GenBank/DDBJ databases">
        <title>MicrobeMod: A computational toolkit for identifying prokaryotic methylation and restriction-modification with nanopore sequencing.</title>
        <authorList>
            <person name="Crits-Christoph A."/>
            <person name="Kang S.C."/>
            <person name="Lee H."/>
            <person name="Ostrov N."/>
        </authorList>
    </citation>
    <scope>NUCLEOTIDE SEQUENCE [LARGE SCALE GENOMIC DNA]</scope>
    <source>
        <strain evidence="3 4">DSMZ 700</strain>
    </source>
</reference>
<keyword evidence="2" id="KW-0175">Coiled coil</keyword>
<dbReference type="Pfam" id="PF04012">
    <property type="entry name" value="PspA_IM30"/>
    <property type="match status" value="1"/>
</dbReference>
<dbReference type="PANTHER" id="PTHR31088:SF6">
    <property type="entry name" value="PHAGE SHOCK PROTEIN A"/>
    <property type="match status" value="1"/>
</dbReference>
<dbReference type="InterPro" id="IPR007157">
    <property type="entry name" value="PspA_VIPP1"/>
</dbReference>
<evidence type="ECO:0000313" key="4">
    <source>
        <dbReference type="Proteomes" id="UP001279553"/>
    </source>
</evidence>
<dbReference type="GO" id="GO:0005829">
    <property type="term" value="C:cytosol"/>
    <property type="evidence" value="ECO:0007669"/>
    <property type="project" value="TreeGrafter"/>
</dbReference>